<dbReference type="SUPFAM" id="SSF46894">
    <property type="entry name" value="C-terminal effector domain of the bipartite response regulators"/>
    <property type="match status" value="1"/>
</dbReference>
<protein>
    <submittedName>
        <fullName evidence="8">Response regulator transcription factor</fullName>
    </submittedName>
</protein>
<dbReference type="InterPro" id="IPR058245">
    <property type="entry name" value="NreC/VraR/RcsB-like_REC"/>
</dbReference>
<name>A0ABT4LD84_9SPHI</name>
<dbReference type="InterPro" id="IPR000792">
    <property type="entry name" value="Tscrpt_reg_LuxR_C"/>
</dbReference>
<dbReference type="PRINTS" id="PR00038">
    <property type="entry name" value="HTHLUXR"/>
</dbReference>
<accession>A0ABT4LD84</accession>
<dbReference type="Proteomes" id="UP001144347">
    <property type="component" value="Unassembled WGS sequence"/>
</dbReference>
<evidence type="ECO:0000256" key="4">
    <source>
        <dbReference type="ARBA" id="ARBA00023163"/>
    </source>
</evidence>
<evidence type="ECO:0000256" key="5">
    <source>
        <dbReference type="PROSITE-ProRule" id="PRU00169"/>
    </source>
</evidence>
<keyword evidence="4" id="KW-0804">Transcription</keyword>
<dbReference type="InterPro" id="IPR011006">
    <property type="entry name" value="CheY-like_superfamily"/>
</dbReference>
<keyword evidence="2" id="KW-0805">Transcription regulation</keyword>
<feature type="domain" description="Response regulatory" evidence="7">
    <location>
        <begin position="2"/>
        <end position="120"/>
    </location>
</feature>
<evidence type="ECO:0000259" key="6">
    <source>
        <dbReference type="PROSITE" id="PS50043"/>
    </source>
</evidence>
<reference evidence="8" key="1">
    <citation type="submission" date="2022-12" db="EMBL/GenBank/DDBJ databases">
        <title>Genome sequence of HCMS5-2.</title>
        <authorList>
            <person name="Woo H."/>
        </authorList>
    </citation>
    <scope>NUCLEOTIDE SEQUENCE</scope>
    <source>
        <strain evidence="8">HCMS5-2</strain>
    </source>
</reference>
<dbReference type="Pfam" id="PF00072">
    <property type="entry name" value="Response_reg"/>
    <property type="match status" value="1"/>
</dbReference>
<dbReference type="CDD" id="cd06170">
    <property type="entry name" value="LuxR_C_like"/>
    <property type="match status" value="1"/>
</dbReference>
<evidence type="ECO:0000313" key="8">
    <source>
        <dbReference type="EMBL" id="MCZ4245854.1"/>
    </source>
</evidence>
<dbReference type="CDD" id="cd17535">
    <property type="entry name" value="REC_NarL-like"/>
    <property type="match status" value="1"/>
</dbReference>
<dbReference type="SMART" id="SM00421">
    <property type="entry name" value="HTH_LUXR"/>
    <property type="match status" value="1"/>
</dbReference>
<dbReference type="PANTHER" id="PTHR43214:SF41">
    <property type="entry name" value="NITRATE_NITRITE RESPONSE REGULATOR PROTEIN NARP"/>
    <property type="match status" value="1"/>
</dbReference>
<feature type="domain" description="HTH luxR-type" evidence="6">
    <location>
        <begin position="142"/>
        <end position="207"/>
    </location>
</feature>
<proteinExistence type="predicted"/>
<dbReference type="PROSITE" id="PS50043">
    <property type="entry name" value="HTH_LUXR_2"/>
    <property type="match status" value="1"/>
</dbReference>
<dbReference type="EMBL" id="JAPWGM010000007">
    <property type="protein sequence ID" value="MCZ4245854.1"/>
    <property type="molecule type" value="Genomic_DNA"/>
</dbReference>
<dbReference type="RefSeq" id="WP_269428897.1">
    <property type="nucleotide sequence ID" value="NZ_JAPWGM010000007.1"/>
</dbReference>
<evidence type="ECO:0000313" key="9">
    <source>
        <dbReference type="Proteomes" id="UP001144347"/>
    </source>
</evidence>
<evidence type="ECO:0000259" key="7">
    <source>
        <dbReference type="PROSITE" id="PS50110"/>
    </source>
</evidence>
<dbReference type="InterPro" id="IPR039420">
    <property type="entry name" value="WalR-like"/>
</dbReference>
<organism evidence="8 9">
    <name type="scientific">Pedobacter punctiformis</name>
    <dbReference type="NCBI Taxonomy" id="3004097"/>
    <lineage>
        <taxon>Bacteria</taxon>
        <taxon>Pseudomonadati</taxon>
        <taxon>Bacteroidota</taxon>
        <taxon>Sphingobacteriia</taxon>
        <taxon>Sphingobacteriales</taxon>
        <taxon>Sphingobacteriaceae</taxon>
        <taxon>Pedobacter</taxon>
    </lineage>
</organism>
<dbReference type="Pfam" id="PF00196">
    <property type="entry name" value="GerE"/>
    <property type="match status" value="1"/>
</dbReference>
<dbReference type="InterPro" id="IPR001789">
    <property type="entry name" value="Sig_transdc_resp-reg_receiver"/>
</dbReference>
<sequence length="213" mass="24349">MYVAILDDHRMIADLLKATIVSDSLFKVVKIYTKSLDFLESLAINPPDVLITDISMPDIKGTGIIEKCREKYQKDKMKIIVLSQNTDALTIKTCIKLGANAYLAKGSSLKELLYAIKYVFVNEEPYLGTYLKEILVKDYFVEPEPVFNLSPREKQLLQQLCKGHTVKEIAYDLQLSLNTIHSYLRQLMKKMNVNRTPELILKAIKYSLVDAKL</sequence>
<keyword evidence="1 5" id="KW-0597">Phosphoprotein</keyword>
<feature type="modified residue" description="4-aspartylphosphate" evidence="5">
    <location>
        <position position="53"/>
    </location>
</feature>
<dbReference type="Gene3D" id="1.10.10.10">
    <property type="entry name" value="Winged helix-like DNA-binding domain superfamily/Winged helix DNA-binding domain"/>
    <property type="match status" value="1"/>
</dbReference>
<gene>
    <name evidence="8" type="ORF">O0955_17720</name>
</gene>
<keyword evidence="3" id="KW-0238">DNA-binding</keyword>
<dbReference type="PROSITE" id="PS50110">
    <property type="entry name" value="RESPONSE_REGULATORY"/>
    <property type="match status" value="1"/>
</dbReference>
<dbReference type="SMART" id="SM00448">
    <property type="entry name" value="REC"/>
    <property type="match status" value="1"/>
</dbReference>
<dbReference type="InterPro" id="IPR016032">
    <property type="entry name" value="Sig_transdc_resp-reg_C-effctor"/>
</dbReference>
<evidence type="ECO:0000256" key="2">
    <source>
        <dbReference type="ARBA" id="ARBA00023015"/>
    </source>
</evidence>
<dbReference type="SUPFAM" id="SSF52172">
    <property type="entry name" value="CheY-like"/>
    <property type="match status" value="1"/>
</dbReference>
<dbReference type="PANTHER" id="PTHR43214">
    <property type="entry name" value="TWO-COMPONENT RESPONSE REGULATOR"/>
    <property type="match status" value="1"/>
</dbReference>
<evidence type="ECO:0000256" key="1">
    <source>
        <dbReference type="ARBA" id="ARBA00022553"/>
    </source>
</evidence>
<dbReference type="InterPro" id="IPR036388">
    <property type="entry name" value="WH-like_DNA-bd_sf"/>
</dbReference>
<comment type="caution">
    <text evidence="8">The sequence shown here is derived from an EMBL/GenBank/DDBJ whole genome shotgun (WGS) entry which is preliminary data.</text>
</comment>
<dbReference type="Gene3D" id="3.40.50.2300">
    <property type="match status" value="1"/>
</dbReference>
<keyword evidence="9" id="KW-1185">Reference proteome</keyword>
<evidence type="ECO:0000256" key="3">
    <source>
        <dbReference type="ARBA" id="ARBA00023125"/>
    </source>
</evidence>